<dbReference type="InterPro" id="IPR049557">
    <property type="entry name" value="Transketolase_CS"/>
</dbReference>
<feature type="binding site" evidence="10">
    <location>
        <position position="182"/>
    </location>
    <ligand>
        <name>Mg(2+)</name>
        <dbReference type="ChEBI" id="CHEBI:18420"/>
    </ligand>
</feature>
<dbReference type="GO" id="GO:0019288">
    <property type="term" value="P:isopentenyl diphosphate biosynthetic process, methylerythritol 4-phosphate pathway"/>
    <property type="evidence" value="ECO:0007669"/>
    <property type="project" value="TreeGrafter"/>
</dbReference>
<evidence type="ECO:0000256" key="6">
    <source>
        <dbReference type="ARBA" id="ARBA00022842"/>
    </source>
</evidence>
<keyword evidence="13" id="KW-1185">Reference proteome</keyword>
<dbReference type="PROSITE" id="PS00801">
    <property type="entry name" value="TRANSKETOLASE_1"/>
    <property type="match status" value="1"/>
</dbReference>
<dbReference type="Pfam" id="PF13292">
    <property type="entry name" value="DXP_synthase_N"/>
    <property type="match status" value="1"/>
</dbReference>
<name>A0A1W6LNS6_9BACT</name>
<evidence type="ECO:0000256" key="9">
    <source>
        <dbReference type="ARBA" id="ARBA00023229"/>
    </source>
</evidence>
<dbReference type="GO" id="GO:0009228">
    <property type="term" value="P:thiamine biosynthetic process"/>
    <property type="evidence" value="ECO:0007669"/>
    <property type="project" value="UniProtKB-UniRule"/>
</dbReference>
<dbReference type="STRING" id="1941349.STSP1_01831"/>
<dbReference type="AlphaFoldDB" id="A0A1W6LNS6"/>
<evidence type="ECO:0000256" key="1">
    <source>
        <dbReference type="ARBA" id="ARBA00004980"/>
    </source>
</evidence>
<evidence type="ECO:0000256" key="10">
    <source>
        <dbReference type="HAMAP-Rule" id="MF_00315"/>
    </source>
</evidence>
<comment type="subunit">
    <text evidence="3 10">Homodimer.</text>
</comment>
<comment type="catalytic activity">
    <reaction evidence="10">
        <text>D-glyceraldehyde 3-phosphate + pyruvate + H(+) = 1-deoxy-D-xylulose 5-phosphate + CO2</text>
        <dbReference type="Rhea" id="RHEA:12605"/>
        <dbReference type="ChEBI" id="CHEBI:15361"/>
        <dbReference type="ChEBI" id="CHEBI:15378"/>
        <dbReference type="ChEBI" id="CHEBI:16526"/>
        <dbReference type="ChEBI" id="CHEBI:57792"/>
        <dbReference type="ChEBI" id="CHEBI:59776"/>
        <dbReference type="EC" id="2.2.1.7"/>
    </reaction>
</comment>
<dbReference type="GO" id="GO:0030976">
    <property type="term" value="F:thiamine pyrophosphate binding"/>
    <property type="evidence" value="ECO:0007669"/>
    <property type="project" value="UniProtKB-UniRule"/>
</dbReference>
<dbReference type="PANTHER" id="PTHR43322:SF5">
    <property type="entry name" value="1-DEOXY-D-XYLULOSE-5-PHOSPHATE SYNTHASE, CHLOROPLASTIC"/>
    <property type="match status" value="1"/>
</dbReference>
<dbReference type="PANTHER" id="PTHR43322">
    <property type="entry name" value="1-D-DEOXYXYLULOSE 5-PHOSPHATE SYNTHASE-RELATED"/>
    <property type="match status" value="1"/>
</dbReference>
<dbReference type="InterPro" id="IPR020826">
    <property type="entry name" value="Transketolase_BS"/>
</dbReference>
<dbReference type="InterPro" id="IPR009014">
    <property type="entry name" value="Transketo_C/PFOR_II"/>
</dbReference>
<keyword evidence="8 10" id="KW-0786">Thiamine pyrophosphate</keyword>
<dbReference type="SUPFAM" id="SSF52922">
    <property type="entry name" value="TK C-terminal domain-like"/>
    <property type="match status" value="1"/>
</dbReference>
<feature type="binding site" evidence="10">
    <location>
        <begin position="154"/>
        <end position="155"/>
    </location>
    <ligand>
        <name>thiamine diphosphate</name>
        <dbReference type="ChEBI" id="CHEBI:58937"/>
    </ligand>
</feature>
<keyword evidence="7 10" id="KW-0784">Thiamine biosynthesis</keyword>
<comment type="function">
    <text evidence="10">Catalyzes the acyloin condensation reaction between C atoms 2 and 3 of pyruvate and glyceraldehyde 3-phosphate to yield 1-deoxy-D-xylulose-5-phosphate (DXP).</text>
</comment>
<feature type="binding site" evidence="10">
    <location>
        <position position="81"/>
    </location>
    <ligand>
        <name>thiamine diphosphate</name>
        <dbReference type="ChEBI" id="CHEBI:58937"/>
    </ligand>
</feature>
<dbReference type="Pfam" id="PF02780">
    <property type="entry name" value="Transketolase_C"/>
    <property type="match status" value="1"/>
</dbReference>
<comment type="cofactor">
    <cofactor evidence="10">
        <name>thiamine diphosphate</name>
        <dbReference type="ChEBI" id="CHEBI:58937"/>
    </cofactor>
    <text evidence="10">Binds 1 thiamine pyrophosphate per subunit.</text>
</comment>
<dbReference type="EMBL" id="CP021023">
    <property type="protein sequence ID" value="ARN57424.1"/>
    <property type="molecule type" value="Genomic_DNA"/>
</dbReference>
<dbReference type="GO" id="GO:0000287">
    <property type="term" value="F:magnesium ion binding"/>
    <property type="evidence" value="ECO:0007669"/>
    <property type="project" value="UniProtKB-UniRule"/>
</dbReference>
<comment type="pathway">
    <text evidence="1 10">Metabolic intermediate biosynthesis; 1-deoxy-D-xylulose 5-phosphate biosynthesis; 1-deoxy-D-xylulose 5-phosphate from D-glyceraldehyde 3-phosphate and pyruvate: step 1/1.</text>
</comment>
<dbReference type="SUPFAM" id="SSF52518">
    <property type="entry name" value="Thiamin diphosphate-binding fold (THDP-binding)"/>
    <property type="match status" value="2"/>
</dbReference>
<feature type="binding site" evidence="10">
    <location>
        <position position="293"/>
    </location>
    <ligand>
        <name>thiamine diphosphate</name>
        <dbReference type="ChEBI" id="CHEBI:58937"/>
    </ligand>
</feature>
<proteinExistence type="inferred from homology"/>
<dbReference type="InterPro" id="IPR005477">
    <property type="entry name" value="Dxylulose-5-P_synthase"/>
</dbReference>
<dbReference type="EC" id="2.2.1.7" evidence="10"/>
<feature type="domain" description="Transketolase-like pyrimidine-binding" evidence="11">
    <location>
        <begin position="321"/>
        <end position="485"/>
    </location>
</feature>
<dbReference type="CDD" id="cd07033">
    <property type="entry name" value="TPP_PYR_DXS_TK_like"/>
    <property type="match status" value="1"/>
</dbReference>
<dbReference type="GO" id="GO:0008661">
    <property type="term" value="F:1-deoxy-D-xylulose-5-phosphate synthase activity"/>
    <property type="evidence" value="ECO:0007669"/>
    <property type="project" value="UniProtKB-UniRule"/>
</dbReference>
<evidence type="ECO:0000256" key="3">
    <source>
        <dbReference type="ARBA" id="ARBA00011738"/>
    </source>
</evidence>
<dbReference type="Gene3D" id="3.40.50.920">
    <property type="match status" value="1"/>
</dbReference>
<evidence type="ECO:0000259" key="11">
    <source>
        <dbReference type="SMART" id="SM00861"/>
    </source>
</evidence>
<feature type="binding site" evidence="10">
    <location>
        <position position="153"/>
    </location>
    <ligand>
        <name>Mg(2+)</name>
        <dbReference type="ChEBI" id="CHEBI:18420"/>
    </ligand>
</feature>
<dbReference type="Gene3D" id="3.40.50.970">
    <property type="match status" value="2"/>
</dbReference>
<dbReference type="UniPathway" id="UPA00064">
    <property type="reaction ID" value="UER00091"/>
</dbReference>
<organism evidence="12 13">
    <name type="scientific">Sedimentisphaera salicampi</name>
    <dbReference type="NCBI Taxonomy" id="1941349"/>
    <lineage>
        <taxon>Bacteria</taxon>
        <taxon>Pseudomonadati</taxon>
        <taxon>Planctomycetota</taxon>
        <taxon>Phycisphaerae</taxon>
        <taxon>Sedimentisphaerales</taxon>
        <taxon>Sedimentisphaeraceae</taxon>
        <taxon>Sedimentisphaera</taxon>
    </lineage>
</organism>
<evidence type="ECO:0000256" key="7">
    <source>
        <dbReference type="ARBA" id="ARBA00022977"/>
    </source>
</evidence>
<dbReference type="InterPro" id="IPR029061">
    <property type="entry name" value="THDP-binding"/>
</dbReference>
<dbReference type="GO" id="GO:0005829">
    <property type="term" value="C:cytosol"/>
    <property type="evidence" value="ECO:0007669"/>
    <property type="project" value="TreeGrafter"/>
</dbReference>
<keyword evidence="9 10" id="KW-0414">Isoprene biosynthesis</keyword>
<dbReference type="SMART" id="SM00861">
    <property type="entry name" value="Transket_pyr"/>
    <property type="match status" value="1"/>
</dbReference>
<dbReference type="Pfam" id="PF02779">
    <property type="entry name" value="Transket_pyr"/>
    <property type="match status" value="1"/>
</dbReference>
<dbReference type="RefSeq" id="WP_085756066.1">
    <property type="nucleotide sequence ID" value="NZ_CP021023.1"/>
</dbReference>
<dbReference type="InterPro" id="IPR005475">
    <property type="entry name" value="Transketolase-like_Pyr-bd"/>
</dbReference>
<evidence type="ECO:0000256" key="5">
    <source>
        <dbReference type="ARBA" id="ARBA00022723"/>
    </source>
</evidence>
<dbReference type="HAMAP" id="MF_00315">
    <property type="entry name" value="DXP_synth"/>
    <property type="match status" value="1"/>
</dbReference>
<evidence type="ECO:0000313" key="12">
    <source>
        <dbReference type="EMBL" id="ARN57424.1"/>
    </source>
</evidence>
<keyword evidence="5 10" id="KW-0479">Metal-binding</keyword>
<evidence type="ECO:0000256" key="8">
    <source>
        <dbReference type="ARBA" id="ARBA00023052"/>
    </source>
</evidence>
<dbReference type="CDD" id="cd02007">
    <property type="entry name" value="TPP_DXS"/>
    <property type="match status" value="1"/>
</dbReference>
<dbReference type="KEGG" id="pbp:STSP1_01831"/>
<protein>
    <recommendedName>
        <fullName evidence="10">1-deoxy-D-xylulose-5-phosphate synthase</fullName>
        <ecNumber evidence="10">2.2.1.7</ecNumber>
    </recommendedName>
    <alternativeName>
        <fullName evidence="10">1-deoxyxylulose-5-phosphate synthase</fullName>
        <shortName evidence="10">DXP synthase</shortName>
        <shortName evidence="10">DXPS</shortName>
    </alternativeName>
</protein>
<dbReference type="InterPro" id="IPR033248">
    <property type="entry name" value="Transketolase_C"/>
</dbReference>
<comment type="cofactor">
    <cofactor evidence="10">
        <name>Mg(2+)</name>
        <dbReference type="ChEBI" id="CHEBI:18420"/>
    </cofactor>
    <text evidence="10">Binds 1 Mg(2+) ion per subunit.</text>
</comment>
<reference evidence="13" key="1">
    <citation type="submission" date="2017-04" db="EMBL/GenBank/DDBJ databases">
        <title>Comparative genomics and description of representatives of a novel lineage of planctomycetes thriving in anoxic sediments.</title>
        <authorList>
            <person name="Spring S."/>
            <person name="Bunk B."/>
            <person name="Sproer C."/>
        </authorList>
    </citation>
    <scope>NUCLEOTIDE SEQUENCE [LARGE SCALE GENOMIC DNA]</scope>
    <source>
        <strain evidence="13">ST-PulAB-D4</strain>
    </source>
</reference>
<dbReference type="PROSITE" id="PS00802">
    <property type="entry name" value="TRANSKETOLASE_2"/>
    <property type="match status" value="1"/>
</dbReference>
<keyword evidence="4 10" id="KW-0808">Transferase</keyword>
<dbReference type="NCBIfam" id="TIGR00204">
    <property type="entry name" value="dxs"/>
    <property type="match status" value="1"/>
</dbReference>
<evidence type="ECO:0000256" key="2">
    <source>
        <dbReference type="ARBA" id="ARBA00011081"/>
    </source>
</evidence>
<gene>
    <name evidence="10 12" type="primary">dxs</name>
    <name evidence="12" type="ORF">STSP1_01831</name>
</gene>
<evidence type="ECO:0000256" key="4">
    <source>
        <dbReference type="ARBA" id="ARBA00022679"/>
    </source>
</evidence>
<evidence type="ECO:0000313" key="13">
    <source>
        <dbReference type="Proteomes" id="UP000193334"/>
    </source>
</evidence>
<dbReference type="Proteomes" id="UP000193334">
    <property type="component" value="Chromosome"/>
</dbReference>
<feature type="binding site" evidence="10">
    <location>
        <begin position="122"/>
        <end position="124"/>
    </location>
    <ligand>
        <name>thiamine diphosphate</name>
        <dbReference type="ChEBI" id="CHEBI:58937"/>
    </ligand>
</feature>
<keyword evidence="6 10" id="KW-0460">Magnesium</keyword>
<feature type="binding site" evidence="10">
    <location>
        <position position="182"/>
    </location>
    <ligand>
        <name>thiamine diphosphate</name>
        <dbReference type="ChEBI" id="CHEBI:58937"/>
    </ligand>
</feature>
<accession>A0A1W6LNS6</accession>
<feature type="binding site" evidence="10">
    <location>
        <position position="373"/>
    </location>
    <ligand>
        <name>thiamine diphosphate</name>
        <dbReference type="ChEBI" id="CHEBI:58937"/>
    </ligand>
</feature>
<dbReference type="NCBIfam" id="NF003933">
    <property type="entry name" value="PRK05444.2-2"/>
    <property type="match status" value="1"/>
</dbReference>
<dbReference type="GO" id="GO:0016114">
    <property type="term" value="P:terpenoid biosynthetic process"/>
    <property type="evidence" value="ECO:0007669"/>
    <property type="project" value="UniProtKB-UniRule"/>
</dbReference>
<sequence>MNDRETEKQTLLDAINSPEDIRQLSIPQLGELAEQIRDFIVSTVSDTGGHLASNLGTIEATLAMHYVFDFSKDYLLWDVGHQCYAHKIITGRKDKFSLLRKEGGVSGFPEPSESSYDRFRVGHAGTSIATGLGIGWGLMDQGRDDKVVSFVGDGSIVNGASFEALNNLPGLPRQMLVVLNDNNMSIDVTRGAVAKIFSKIRLNSTYEELNRTAKTIIEHMPLIGKQVEGAVQRFKKAIRMQQSAGQLFESLNLSYFGPVNGHDIGSLIELFTALKDLDHPAVLHIYTNKGKGYKPAGDNPSKYHSTGPFYINGESKKSGKKSYTKVLGEALCEIAADKNSGVAAITAAMPEGTGLNIFRDHFPDKYYDVGICESAAVDMAAGMAKTGLTPFVCLYSTFLQRAFDQIAHDIAQQNLHVVFCIDRAGVVGDDGPTHHGMLDIGMLRMLPNMILCAPASGEEMRSALMYAEKTKAPVGIRYPRDVLPENLSDIESLSEDFETGKSVLLSAGDADVVLVSYGAVLTEVVEAAKILEQSGLRCDVLNARFAKPIDPQIVELAREGKMLFCLEDHGAAAGFCSAVLEELSKAGVSSENVFCLAAPDEYIDKASRKTQLERCCVGSEEISRQVQARIRDNNLYEKAHT</sequence>
<comment type="similarity">
    <text evidence="2 10">Belongs to the transketolase family. DXPS subfamily.</text>
</comment>